<dbReference type="Proteomes" id="UP000549394">
    <property type="component" value="Unassembled WGS sequence"/>
</dbReference>
<keyword evidence="2" id="KW-1133">Transmembrane helix</keyword>
<protein>
    <submittedName>
        <fullName evidence="4">DgyrCDS4156</fullName>
    </submittedName>
</protein>
<proteinExistence type="predicted"/>
<evidence type="ECO:0000313" key="4">
    <source>
        <dbReference type="EMBL" id="CAD5115153.1"/>
    </source>
</evidence>
<accession>A0A7I8VHJ3</accession>
<keyword evidence="5" id="KW-1185">Reference proteome</keyword>
<reference evidence="4 5" key="1">
    <citation type="submission" date="2020-08" db="EMBL/GenBank/DDBJ databases">
        <authorList>
            <person name="Hejnol A."/>
        </authorList>
    </citation>
    <scope>NUCLEOTIDE SEQUENCE [LARGE SCALE GENOMIC DNA]</scope>
</reference>
<feature type="compositionally biased region" description="Polar residues" evidence="1">
    <location>
        <begin position="514"/>
        <end position="525"/>
    </location>
</feature>
<keyword evidence="2" id="KW-0812">Transmembrane</keyword>
<feature type="signal peptide" evidence="3">
    <location>
        <begin position="1"/>
        <end position="23"/>
    </location>
</feature>
<feature type="region of interest" description="Disordered" evidence="1">
    <location>
        <begin position="626"/>
        <end position="646"/>
    </location>
</feature>
<gene>
    <name evidence="4" type="ORF">DGYR_LOCUS3925</name>
</gene>
<dbReference type="PANTHER" id="PTHR33538:SF1">
    <property type="entry name" value="PROTEIN BRAMBLEBERRY"/>
    <property type="match status" value="1"/>
</dbReference>
<keyword evidence="3" id="KW-0732">Signal</keyword>
<feature type="compositionally biased region" description="Acidic residues" evidence="1">
    <location>
        <begin position="636"/>
        <end position="646"/>
    </location>
</feature>
<dbReference type="PANTHER" id="PTHR33538">
    <property type="entry name" value="PROTEIN GAMETE EXPRESSED 1"/>
    <property type="match status" value="1"/>
</dbReference>
<feature type="region of interest" description="Disordered" evidence="1">
    <location>
        <begin position="488"/>
        <end position="527"/>
    </location>
</feature>
<name>A0A7I8VHJ3_9ANNE</name>
<evidence type="ECO:0000256" key="2">
    <source>
        <dbReference type="SAM" id="Phobius"/>
    </source>
</evidence>
<evidence type="ECO:0000313" key="5">
    <source>
        <dbReference type="Proteomes" id="UP000549394"/>
    </source>
</evidence>
<keyword evidence="2" id="KW-0472">Membrane</keyword>
<feature type="transmembrane region" description="Helical" evidence="2">
    <location>
        <begin position="416"/>
        <end position="433"/>
    </location>
</feature>
<evidence type="ECO:0000256" key="3">
    <source>
        <dbReference type="SAM" id="SignalP"/>
    </source>
</evidence>
<evidence type="ECO:0000256" key="1">
    <source>
        <dbReference type="SAM" id="MobiDB-lite"/>
    </source>
</evidence>
<dbReference type="EMBL" id="CAJFCJ010000006">
    <property type="protein sequence ID" value="CAD5115153.1"/>
    <property type="molecule type" value="Genomic_DNA"/>
</dbReference>
<feature type="chain" id="PRO_5029676714" evidence="3">
    <location>
        <begin position="24"/>
        <end position="646"/>
    </location>
</feature>
<organism evidence="4 5">
    <name type="scientific">Dimorphilus gyrociliatus</name>
    <dbReference type="NCBI Taxonomy" id="2664684"/>
    <lineage>
        <taxon>Eukaryota</taxon>
        <taxon>Metazoa</taxon>
        <taxon>Spiralia</taxon>
        <taxon>Lophotrochozoa</taxon>
        <taxon>Annelida</taxon>
        <taxon>Polychaeta</taxon>
        <taxon>Polychaeta incertae sedis</taxon>
        <taxon>Dinophilidae</taxon>
        <taxon>Dimorphilus</taxon>
    </lineage>
</organism>
<dbReference type="InterPro" id="IPR040346">
    <property type="entry name" value="GEX1/Brambleberry"/>
</dbReference>
<dbReference type="OrthoDB" id="5978806at2759"/>
<sequence>MKLFGLKEILFLIISLQFCNTNAWFFSRSQNNEEVDAAPESVKNKPTQFELKTVDEGFLAEAKFAEKLSPLDLCHHQVVASLRSSCSGLSEESLGKFAVRLYNCQAETEERQTFECTDDMSLADCTRSMEPTTWNAYQIVSNRARAICYATRQQQFRLKTEYTVNNLLSTAQGQMEAMKMLKEGQSNLAQQTQDTLSNMKQNQKSLIEQHLAIKNAQSSVHHQLASNLKDLTREKALIANGNKQLMELTGSLNDKLDSFVKELLTTEDKHKDNQKDIIKALAEIRVQAGDVWKRFDDDSQRLLKMNEQNTEYFEETLEKLQKINDSVTFVLNTMSSFLSNMDSKLGWIAQFIGFTGSKMDLLNISVIHCLYFFAFSAIASILKLPLIVKFLIWILAPTNAYLTLNEKSGLESFSMGTVFITLITISLVIQFLVKICRAKRRRKKDNSTKDVKEIEHEVDDISKLNDLLQKMNPKDLEPILRKYSYVSSSADEQPCDPPNTPATPSRLSMARRASLNSPKTPTTPLSPRDVISRYSLANSARNLNNSVYNGVPGSPLADISIVANRGRTPTRPVCIGRTAAKQPCKKTSAKGSEYCVLHMSQANIKSPPKSNIVATGDFKENLIRRRSSRSVSVFTEPDDSDNENSN</sequence>
<comment type="caution">
    <text evidence="4">The sequence shown here is derived from an EMBL/GenBank/DDBJ whole genome shotgun (WGS) entry which is preliminary data.</text>
</comment>
<dbReference type="AlphaFoldDB" id="A0A7I8VHJ3"/>